<evidence type="ECO:0000256" key="1">
    <source>
        <dbReference type="SAM" id="MobiDB-lite"/>
    </source>
</evidence>
<feature type="compositionally biased region" description="Basic and acidic residues" evidence="1">
    <location>
        <begin position="20"/>
        <end position="41"/>
    </location>
</feature>
<proteinExistence type="predicted"/>
<name>A0A1E4T743_9ASCO</name>
<keyword evidence="3" id="KW-1185">Reference proteome</keyword>
<reference evidence="3" key="1">
    <citation type="submission" date="2016-04" db="EMBL/GenBank/DDBJ databases">
        <title>Comparative genomics of biotechnologically important yeasts.</title>
        <authorList>
            <consortium name="DOE Joint Genome Institute"/>
            <person name="Riley R."/>
            <person name="Haridas S."/>
            <person name="Wolfe K.H."/>
            <person name="Lopes M.R."/>
            <person name="Hittinger C.T."/>
            <person name="Goker M."/>
            <person name="Salamov A."/>
            <person name="Wisecaver J."/>
            <person name="Long T.M."/>
            <person name="Aerts A.L."/>
            <person name="Barry K."/>
            <person name="Choi C."/>
            <person name="Clum A."/>
            <person name="Coughlan A.Y."/>
            <person name="Deshpande S."/>
            <person name="Douglass A.P."/>
            <person name="Hanson S.J."/>
            <person name="Klenk H.-P."/>
            <person name="Labutti K."/>
            <person name="Lapidus A."/>
            <person name="Lindquist E."/>
            <person name="Lipzen A."/>
            <person name="Meier-Kolthoff J.P."/>
            <person name="Ohm R.A."/>
            <person name="Otillar R.P."/>
            <person name="Pangilinan J."/>
            <person name="Peng Y."/>
            <person name="Rokas A."/>
            <person name="Rosa C.A."/>
            <person name="Scheuner C."/>
            <person name="Sibirny A.A."/>
            <person name="Slot J.C."/>
            <person name="Stielow J.B."/>
            <person name="Sun H."/>
            <person name="Kurtzman C.P."/>
            <person name="Blackwell M."/>
            <person name="Grigoriev I.V."/>
            <person name="Jeffries T.W."/>
        </authorList>
    </citation>
    <scope>NUCLEOTIDE SEQUENCE [LARGE SCALE GENOMIC DNA]</scope>
    <source>
        <strain evidence="3">NRRL YB-2248</strain>
    </source>
</reference>
<feature type="region of interest" description="Disordered" evidence="1">
    <location>
        <begin position="1"/>
        <end position="87"/>
    </location>
</feature>
<sequence>MFGFKTFDHTGQDNFTTPKEFQDKARQDVKNHLEHFKKSREYQQPSSFHKDLNPFKRKQRQQQQQQQQLQQHQQQQQPIKSHTQDHLKYGSSPLRRAITVSSIDQDSSDDASIDSLDTNSNSKHQQLRRLKTNNSISTTNTNTTSSSSLFSSSSNYQLAAIYTNTTMPTINTSNINNTESSNFNGKVLLNDVLPKDFTDYYSPDLKVDKFSNGRPKFTKRNLKNWELNDIRSLLIIDELNPSWGFKLPEIITPFQSNYKFRLVYLPLLATDLEIVEVLINSDIYLESKFDFEFKLKTATYIVQQARLRHKSLLINQLNLSESLFNDANLLNNPQYDNYLKFEWRNIIENYLLNLAIESQCRFEFKLKCSNLKKIKQSKSTNTSNSVNNNKDLYRMVLKNNLELNDDLKFKIWQDVQKNVYKNLELDWIPDTNASITTAGQYV</sequence>
<feature type="compositionally biased region" description="Basic and acidic residues" evidence="1">
    <location>
        <begin position="1"/>
        <end position="11"/>
    </location>
</feature>
<dbReference type="AlphaFoldDB" id="A0A1E4T743"/>
<dbReference type="OrthoDB" id="4081967at2759"/>
<organism evidence="2 3">
    <name type="scientific">[Candida] arabinofermentans NRRL YB-2248</name>
    <dbReference type="NCBI Taxonomy" id="983967"/>
    <lineage>
        <taxon>Eukaryota</taxon>
        <taxon>Fungi</taxon>
        <taxon>Dikarya</taxon>
        <taxon>Ascomycota</taxon>
        <taxon>Saccharomycotina</taxon>
        <taxon>Pichiomycetes</taxon>
        <taxon>Pichiales</taxon>
        <taxon>Pichiaceae</taxon>
        <taxon>Ogataea</taxon>
        <taxon>Ogataea/Candida clade</taxon>
    </lineage>
</organism>
<accession>A0A1E4T743</accession>
<dbReference type="STRING" id="983967.A0A1E4T743"/>
<feature type="compositionally biased region" description="Low complexity" evidence="1">
    <location>
        <begin position="61"/>
        <end position="77"/>
    </location>
</feature>
<dbReference type="Pfam" id="PF17235">
    <property type="entry name" value="STD1"/>
    <property type="match status" value="1"/>
</dbReference>
<feature type="compositionally biased region" description="Low complexity" evidence="1">
    <location>
        <begin position="132"/>
        <end position="149"/>
    </location>
</feature>
<gene>
    <name evidence="2" type="ORF">CANARDRAFT_26924</name>
</gene>
<evidence type="ECO:0000313" key="3">
    <source>
        <dbReference type="Proteomes" id="UP000094801"/>
    </source>
</evidence>
<dbReference type="Proteomes" id="UP000094801">
    <property type="component" value="Unassembled WGS sequence"/>
</dbReference>
<feature type="region of interest" description="Disordered" evidence="1">
    <location>
        <begin position="102"/>
        <end position="149"/>
    </location>
</feature>
<dbReference type="EMBL" id="KV453848">
    <property type="protein sequence ID" value="ODV87531.1"/>
    <property type="molecule type" value="Genomic_DNA"/>
</dbReference>
<evidence type="ECO:0000313" key="2">
    <source>
        <dbReference type="EMBL" id="ODV87531.1"/>
    </source>
</evidence>
<evidence type="ECO:0008006" key="4">
    <source>
        <dbReference type="Google" id="ProtNLM"/>
    </source>
</evidence>
<protein>
    <recommendedName>
        <fullName evidence="4">Protein MTH1</fullName>
    </recommendedName>
</protein>
<dbReference type="InterPro" id="IPR035189">
    <property type="entry name" value="Std1/Mth1"/>
</dbReference>